<dbReference type="Gene3D" id="3.30.450.20">
    <property type="entry name" value="PAS domain"/>
    <property type="match status" value="1"/>
</dbReference>
<dbReference type="PANTHER" id="PTHR43065">
    <property type="entry name" value="SENSOR HISTIDINE KINASE"/>
    <property type="match status" value="1"/>
</dbReference>
<dbReference type="Pfam" id="PF02518">
    <property type="entry name" value="HATPase_c"/>
    <property type="match status" value="1"/>
</dbReference>
<dbReference type="Pfam" id="PF00512">
    <property type="entry name" value="HisKA"/>
    <property type="match status" value="1"/>
</dbReference>
<dbReference type="SMART" id="SM00387">
    <property type="entry name" value="HATPase_c"/>
    <property type="match status" value="1"/>
</dbReference>
<dbReference type="SMART" id="SM00388">
    <property type="entry name" value="HisKA"/>
    <property type="match status" value="1"/>
</dbReference>
<dbReference type="InterPro" id="IPR004358">
    <property type="entry name" value="Sig_transdc_His_kin-like_C"/>
</dbReference>
<evidence type="ECO:0000313" key="5">
    <source>
        <dbReference type="Proteomes" id="UP000070263"/>
    </source>
</evidence>
<dbReference type="Gene3D" id="3.30.565.10">
    <property type="entry name" value="Histidine kinase-like ATPase, C-terminal domain"/>
    <property type="match status" value="1"/>
</dbReference>
<dbReference type="EMBL" id="LHYE01000038">
    <property type="protein sequence ID" value="KXB06616.1"/>
    <property type="molecule type" value="Genomic_DNA"/>
</dbReference>
<gene>
    <name evidence="4" type="ORF">AKJ51_03390</name>
</gene>
<accession>A0A133VJK1</accession>
<dbReference type="Pfam" id="PF13426">
    <property type="entry name" value="PAS_9"/>
    <property type="match status" value="1"/>
</dbReference>
<dbReference type="InterPro" id="IPR036890">
    <property type="entry name" value="HATPase_C_sf"/>
</dbReference>
<dbReference type="InterPro" id="IPR000014">
    <property type="entry name" value="PAS"/>
</dbReference>
<comment type="caution">
    <text evidence="4">The sequence shown here is derived from an EMBL/GenBank/DDBJ whole genome shotgun (WGS) entry which is preliminary data.</text>
</comment>
<keyword evidence="5" id="KW-1185">Reference proteome</keyword>
<feature type="domain" description="Histidine kinase" evidence="2">
    <location>
        <begin position="96"/>
        <end position="300"/>
    </location>
</feature>
<dbReference type="Proteomes" id="UP000070263">
    <property type="component" value="Unassembled WGS sequence"/>
</dbReference>
<dbReference type="InterPro" id="IPR000700">
    <property type="entry name" value="PAS-assoc_C"/>
</dbReference>
<evidence type="ECO:0000259" key="3">
    <source>
        <dbReference type="PROSITE" id="PS50113"/>
    </source>
</evidence>
<reference evidence="4 5" key="1">
    <citation type="journal article" date="2016" name="Sci. Rep.">
        <title>Metabolic traits of an uncultured archaeal lineage -MSBL1- from brine pools of the Red Sea.</title>
        <authorList>
            <person name="Mwirichia R."/>
            <person name="Alam I."/>
            <person name="Rashid M."/>
            <person name="Vinu M."/>
            <person name="Ba-Alawi W."/>
            <person name="Anthony Kamau A."/>
            <person name="Kamanda Ngugi D."/>
            <person name="Goker M."/>
            <person name="Klenk H.P."/>
            <person name="Bajic V."/>
            <person name="Stingl U."/>
        </authorList>
    </citation>
    <scope>NUCLEOTIDE SEQUENCE [LARGE SCALE GENOMIC DNA]</scope>
    <source>
        <strain evidence="4">SCGC-AAA382A20</strain>
    </source>
</reference>
<name>A0A133VJK1_9EURY</name>
<dbReference type="InterPro" id="IPR036097">
    <property type="entry name" value="HisK_dim/P_sf"/>
</dbReference>
<proteinExistence type="predicted"/>
<dbReference type="AlphaFoldDB" id="A0A133VJK1"/>
<dbReference type="InterPro" id="IPR005467">
    <property type="entry name" value="His_kinase_dom"/>
</dbReference>
<dbReference type="InterPro" id="IPR003594">
    <property type="entry name" value="HATPase_dom"/>
</dbReference>
<dbReference type="CDD" id="cd00075">
    <property type="entry name" value="HATPase"/>
    <property type="match status" value="1"/>
</dbReference>
<evidence type="ECO:0000256" key="1">
    <source>
        <dbReference type="ARBA" id="ARBA00022553"/>
    </source>
</evidence>
<dbReference type="PRINTS" id="PR00344">
    <property type="entry name" value="BCTRLSENSOR"/>
</dbReference>
<dbReference type="SUPFAM" id="SSF47384">
    <property type="entry name" value="Homodimeric domain of signal transducing histidine kinase"/>
    <property type="match status" value="1"/>
</dbReference>
<dbReference type="InterPro" id="IPR003661">
    <property type="entry name" value="HisK_dim/P_dom"/>
</dbReference>
<dbReference type="InterPro" id="IPR035965">
    <property type="entry name" value="PAS-like_dom_sf"/>
</dbReference>
<dbReference type="InterPro" id="IPR001610">
    <property type="entry name" value="PAC"/>
</dbReference>
<dbReference type="SUPFAM" id="SSF55874">
    <property type="entry name" value="ATPase domain of HSP90 chaperone/DNA topoisomerase II/histidine kinase"/>
    <property type="match status" value="1"/>
</dbReference>
<dbReference type="PROSITE" id="PS50109">
    <property type="entry name" value="HIS_KIN"/>
    <property type="match status" value="1"/>
</dbReference>
<sequence length="300" mass="34505">MTGYESLDELKESYQELTPEKWHDFEEEIVENQVIKRGYSDEYEKEYIHKDGTVFPVSLKVWLIEDDDKPMGMWGIVRDITERKEAEEKEEILHSLLRHDVRNKLQVIRGYFELLDDTELSDEQEKFLNKAFKATEEGSEIIEKVKHLRKAQEEEIKEVRLDSTVHKAVDQVRPTAEEQGIEIEADCPGKGCEVLGGSLLDRMFSNIIENAIQHSEGSKIRIHGEIGEDEIVCIIEDDGKGIPDRKKDKIFDQGYTTDKKRGTGLGMFLVKTLLDIYGGSIEVKDSELGGARFDVRLRKV</sequence>
<organism evidence="4 5">
    <name type="scientific">candidate division MSBL1 archaeon SCGC-AAA382A20</name>
    <dbReference type="NCBI Taxonomy" id="1698280"/>
    <lineage>
        <taxon>Archaea</taxon>
        <taxon>Methanobacteriati</taxon>
        <taxon>Methanobacteriota</taxon>
        <taxon>candidate division MSBL1</taxon>
    </lineage>
</organism>
<evidence type="ECO:0000313" key="4">
    <source>
        <dbReference type="EMBL" id="KXB06616.1"/>
    </source>
</evidence>
<dbReference type="CDD" id="cd00082">
    <property type="entry name" value="HisKA"/>
    <property type="match status" value="1"/>
</dbReference>
<dbReference type="GO" id="GO:0000155">
    <property type="term" value="F:phosphorelay sensor kinase activity"/>
    <property type="evidence" value="ECO:0007669"/>
    <property type="project" value="InterPro"/>
</dbReference>
<keyword evidence="1" id="KW-0597">Phosphoprotein</keyword>
<feature type="domain" description="PAC" evidence="3">
    <location>
        <begin position="41"/>
        <end position="92"/>
    </location>
</feature>
<evidence type="ECO:0000259" key="2">
    <source>
        <dbReference type="PROSITE" id="PS50109"/>
    </source>
</evidence>
<protein>
    <recommendedName>
        <fullName evidence="6">Histidine kinase domain-containing protein</fullName>
    </recommendedName>
</protein>
<dbReference type="SUPFAM" id="SSF55785">
    <property type="entry name" value="PYP-like sensor domain (PAS domain)"/>
    <property type="match status" value="1"/>
</dbReference>
<dbReference type="NCBIfam" id="TIGR00229">
    <property type="entry name" value="sensory_box"/>
    <property type="match status" value="1"/>
</dbReference>
<evidence type="ECO:0008006" key="6">
    <source>
        <dbReference type="Google" id="ProtNLM"/>
    </source>
</evidence>
<dbReference type="Gene3D" id="1.10.287.130">
    <property type="match status" value="1"/>
</dbReference>
<dbReference type="SMART" id="SM00086">
    <property type="entry name" value="PAC"/>
    <property type="match status" value="1"/>
</dbReference>
<dbReference type="PROSITE" id="PS50113">
    <property type="entry name" value="PAC"/>
    <property type="match status" value="1"/>
</dbReference>